<organism evidence="5 6">
    <name type="scientific">Runella defluvii</name>
    <dbReference type="NCBI Taxonomy" id="370973"/>
    <lineage>
        <taxon>Bacteria</taxon>
        <taxon>Pseudomonadati</taxon>
        <taxon>Bacteroidota</taxon>
        <taxon>Cytophagia</taxon>
        <taxon>Cytophagales</taxon>
        <taxon>Spirosomataceae</taxon>
        <taxon>Runella</taxon>
    </lineage>
</organism>
<dbReference type="RefSeq" id="WP_183978752.1">
    <property type="nucleotide sequence ID" value="NZ_JACIBY010000015.1"/>
</dbReference>
<name>A0A7W6ESZ6_9BACT</name>
<dbReference type="InterPro" id="IPR029044">
    <property type="entry name" value="Nucleotide-diphossugar_trans"/>
</dbReference>
<dbReference type="Proteomes" id="UP000541352">
    <property type="component" value="Unassembled WGS sequence"/>
</dbReference>
<dbReference type="InterPro" id="IPR001173">
    <property type="entry name" value="Glyco_trans_2-like"/>
</dbReference>
<feature type="domain" description="Glycosyltransferase 2-like" evidence="4">
    <location>
        <begin position="7"/>
        <end position="119"/>
    </location>
</feature>
<dbReference type="GO" id="GO:0016757">
    <property type="term" value="F:glycosyltransferase activity"/>
    <property type="evidence" value="ECO:0007669"/>
    <property type="project" value="UniProtKB-KW"/>
</dbReference>
<evidence type="ECO:0000313" key="6">
    <source>
        <dbReference type="Proteomes" id="UP000541352"/>
    </source>
</evidence>
<evidence type="ECO:0000256" key="1">
    <source>
        <dbReference type="ARBA" id="ARBA00006739"/>
    </source>
</evidence>
<dbReference type="Pfam" id="PF00535">
    <property type="entry name" value="Glycos_transf_2"/>
    <property type="match status" value="1"/>
</dbReference>
<gene>
    <name evidence="5" type="ORF">FHS57_005251</name>
</gene>
<dbReference type="InterPro" id="IPR050834">
    <property type="entry name" value="Glycosyltransf_2"/>
</dbReference>
<keyword evidence="6" id="KW-1185">Reference proteome</keyword>
<dbReference type="AlphaFoldDB" id="A0A7W6ESZ6"/>
<dbReference type="PANTHER" id="PTHR43685">
    <property type="entry name" value="GLYCOSYLTRANSFERASE"/>
    <property type="match status" value="1"/>
</dbReference>
<reference evidence="5 6" key="1">
    <citation type="submission" date="2020-08" db="EMBL/GenBank/DDBJ databases">
        <title>Genomic Encyclopedia of Type Strains, Phase IV (KMG-IV): sequencing the most valuable type-strain genomes for metagenomic binning, comparative biology and taxonomic classification.</title>
        <authorList>
            <person name="Goeker M."/>
        </authorList>
    </citation>
    <scope>NUCLEOTIDE SEQUENCE [LARGE SCALE GENOMIC DNA]</scope>
    <source>
        <strain evidence="5 6">DSM 17976</strain>
    </source>
</reference>
<dbReference type="Gene3D" id="3.90.550.10">
    <property type="entry name" value="Spore Coat Polysaccharide Biosynthesis Protein SpsA, Chain A"/>
    <property type="match status" value="1"/>
</dbReference>
<comment type="similarity">
    <text evidence="1">Belongs to the glycosyltransferase 2 family.</text>
</comment>
<protein>
    <submittedName>
        <fullName evidence="5">Glycosyltransferase involved in cell wall biosynthesis</fullName>
    </submittedName>
</protein>
<dbReference type="PANTHER" id="PTHR43685:SF5">
    <property type="entry name" value="GLYCOSYLTRANSFERASE EPSE-RELATED"/>
    <property type="match status" value="1"/>
</dbReference>
<evidence type="ECO:0000256" key="3">
    <source>
        <dbReference type="ARBA" id="ARBA00022679"/>
    </source>
</evidence>
<dbReference type="CDD" id="cd00761">
    <property type="entry name" value="Glyco_tranf_GTA_type"/>
    <property type="match status" value="1"/>
</dbReference>
<comment type="caution">
    <text evidence="5">The sequence shown here is derived from an EMBL/GenBank/DDBJ whole genome shotgun (WGS) entry which is preliminary data.</text>
</comment>
<dbReference type="SUPFAM" id="SSF53448">
    <property type="entry name" value="Nucleotide-diphospho-sugar transferases"/>
    <property type="match status" value="1"/>
</dbReference>
<evidence type="ECO:0000259" key="4">
    <source>
        <dbReference type="Pfam" id="PF00535"/>
    </source>
</evidence>
<sequence>MSVAQVTVILPVFNGELTLARAVKSILHQTYPHWKLLLLDDGSTDATLEIAHSFQDFRTTVISDGLHKGIVERLNQGVELADTPYIARMDADDFSLPERLEQQIHFLENAPQIDLVGTAIHLVGPTGEVIGKRIFSTSHSGIVSKPWLKTISIAHPTWCGRTAWFKKWTYHDFSRNEDQELLLRAAASSTYSNLSTPLLEYTFKNNFYQNFKTRLSWLIVLVKHYLKRGQFIELFLGISVFFVKIFLDFLRKLLH</sequence>
<evidence type="ECO:0000313" key="5">
    <source>
        <dbReference type="EMBL" id="MBB3841229.1"/>
    </source>
</evidence>
<proteinExistence type="inferred from homology"/>
<evidence type="ECO:0000256" key="2">
    <source>
        <dbReference type="ARBA" id="ARBA00022676"/>
    </source>
</evidence>
<dbReference type="EMBL" id="JACIBY010000015">
    <property type="protein sequence ID" value="MBB3841229.1"/>
    <property type="molecule type" value="Genomic_DNA"/>
</dbReference>
<keyword evidence="3 5" id="KW-0808">Transferase</keyword>
<keyword evidence="2" id="KW-0328">Glycosyltransferase</keyword>
<accession>A0A7W6ESZ6</accession>